<dbReference type="Pfam" id="PF09977">
    <property type="entry name" value="Tad_C"/>
    <property type="match status" value="1"/>
</dbReference>
<dbReference type="Pfam" id="PF13400">
    <property type="entry name" value="Tad"/>
    <property type="match status" value="1"/>
</dbReference>
<keyword evidence="4" id="KW-1185">Reference proteome</keyword>
<evidence type="ECO:0000313" key="3">
    <source>
        <dbReference type="EMBL" id="MDF3834335.1"/>
    </source>
</evidence>
<proteinExistence type="predicted"/>
<dbReference type="InterPro" id="IPR018705">
    <property type="entry name" value="DUF2134_membrane"/>
</dbReference>
<dbReference type="InterPro" id="IPR028087">
    <property type="entry name" value="Tad_N"/>
</dbReference>
<dbReference type="Proteomes" id="UP001216674">
    <property type="component" value="Unassembled WGS sequence"/>
</dbReference>
<dbReference type="EMBL" id="JARJLM010000262">
    <property type="protein sequence ID" value="MDF3834335.1"/>
    <property type="molecule type" value="Genomic_DNA"/>
</dbReference>
<feature type="domain" description="DUF2134" evidence="1">
    <location>
        <begin position="79"/>
        <end position="174"/>
    </location>
</feature>
<sequence>MQRRHAPSKRCNRRGKQKGSIAVLAALSLTALLGFAALAVDVADLYLVRNELQNAADAAALAGAPCIYARAQCLNTKNTAPDWSTAQQKSSAAIAMNRSTGAALTNGLVEYGYWNITGSPAGLQALPMKPGSNDLPAVKVTISRSTGNNGGVVPTFFARIFGVKGTPVSASAVAVISYPGYAGPGSLFPVAITKCMYDNYWNSTTGAPYTATSTNPSGFDLPQTIGQPYIFKVTSSYHAGPCEAGQWTSLDIDSNNVPTIRNLISNGNSAGVLIDGSTNGSVWIQPGTKTTLYSSVDACSAEGTKSCEYVTVPVVQDISTHAYNAVVAFACLHILSATGGSGKYIVVQMSNNPDYCQASNSGGIGPAYGSLTPPRLAH</sequence>
<gene>
    <name evidence="3" type="ORF">P3W85_15435</name>
</gene>
<evidence type="ECO:0000259" key="1">
    <source>
        <dbReference type="Pfam" id="PF09977"/>
    </source>
</evidence>
<reference evidence="3 4" key="1">
    <citation type="submission" date="2023-03" db="EMBL/GenBank/DDBJ databases">
        <title>Draft assemblies of triclosan tolerant bacteria isolated from returned activated sludge.</title>
        <authorList>
            <person name="Van Hamelsveld S."/>
        </authorList>
    </citation>
    <scope>NUCLEOTIDE SEQUENCE [LARGE SCALE GENOMIC DNA]</scope>
    <source>
        <strain evidence="3 4">GW210010_S58</strain>
    </source>
</reference>
<evidence type="ECO:0000259" key="2">
    <source>
        <dbReference type="Pfam" id="PF13400"/>
    </source>
</evidence>
<protein>
    <submittedName>
        <fullName evidence="3">TadG family pilus assembly protein</fullName>
    </submittedName>
</protein>
<organism evidence="3 4">
    <name type="scientific">Cupriavidus basilensis</name>
    <dbReference type="NCBI Taxonomy" id="68895"/>
    <lineage>
        <taxon>Bacteria</taxon>
        <taxon>Pseudomonadati</taxon>
        <taxon>Pseudomonadota</taxon>
        <taxon>Betaproteobacteria</taxon>
        <taxon>Burkholderiales</taxon>
        <taxon>Burkholderiaceae</taxon>
        <taxon>Cupriavidus</taxon>
    </lineage>
</organism>
<accession>A0ABT6ANY7</accession>
<name>A0ABT6ANY7_9BURK</name>
<comment type="caution">
    <text evidence="3">The sequence shown here is derived from an EMBL/GenBank/DDBJ whole genome shotgun (WGS) entry which is preliminary data.</text>
</comment>
<feature type="domain" description="Putative Flp pilus-assembly TadG-like N-terminal" evidence="2">
    <location>
        <begin position="19"/>
        <end position="64"/>
    </location>
</feature>
<evidence type="ECO:0000313" key="4">
    <source>
        <dbReference type="Proteomes" id="UP001216674"/>
    </source>
</evidence>